<evidence type="ECO:0000313" key="4">
    <source>
        <dbReference type="Proteomes" id="UP000825002"/>
    </source>
</evidence>
<feature type="transmembrane region" description="Helical" evidence="2">
    <location>
        <begin position="74"/>
        <end position="93"/>
    </location>
</feature>
<dbReference type="EMBL" id="JAIFTH010001315">
    <property type="protein sequence ID" value="KAG9508580.1"/>
    <property type="molecule type" value="Genomic_DNA"/>
</dbReference>
<sequence length="204" mass="21967">LVVGARGPPYDDDDDSDVDMCEGDDGGDDDGDGAEKGGRGGGGANNNERPNNSEANVDAEIFNMTASNMMSKHVLNSAMLMVVVVVLTISAAITTANPVADRFEELEAKSQPVSISSNVNPASPKLVAIYGRPYSESKKRAERAIDTLTGITMGKRAIKPYDDIRRDVLFRGYLLNDADIMNNNSDDVLFFSPLTLQQAMYGRI</sequence>
<dbReference type="Proteomes" id="UP000825002">
    <property type="component" value="Unassembled WGS sequence"/>
</dbReference>
<reference evidence="3 4" key="1">
    <citation type="submission" date="2020-10" db="EMBL/GenBank/DDBJ databases">
        <authorList>
            <person name="Klimov P.B."/>
            <person name="Dyachkov S.M."/>
            <person name="Chetverikov P.E."/>
        </authorList>
    </citation>
    <scope>NUCLEOTIDE SEQUENCE [LARGE SCALE GENOMIC DNA]</scope>
    <source>
        <strain evidence="3">BMOC 18-1129-001#AD2665</strain>
        <tissue evidence="3">Entire mites</tissue>
    </source>
</reference>
<keyword evidence="2" id="KW-1133">Transmembrane helix</keyword>
<feature type="non-terminal residue" evidence="3">
    <location>
        <position position="1"/>
    </location>
</feature>
<protein>
    <recommendedName>
        <fullName evidence="5">PS II complex 12 kDa extrinsic protein</fullName>
    </recommendedName>
</protein>
<feature type="region of interest" description="Disordered" evidence="1">
    <location>
        <begin position="1"/>
        <end position="53"/>
    </location>
</feature>
<accession>A0ABQ7S576</accession>
<evidence type="ECO:0000256" key="1">
    <source>
        <dbReference type="SAM" id="MobiDB-lite"/>
    </source>
</evidence>
<feature type="compositionally biased region" description="Acidic residues" evidence="1">
    <location>
        <begin position="10"/>
        <end position="32"/>
    </location>
</feature>
<keyword evidence="4" id="KW-1185">Reference proteome</keyword>
<keyword evidence="2" id="KW-0472">Membrane</keyword>
<comment type="caution">
    <text evidence="3">The sequence shown here is derived from an EMBL/GenBank/DDBJ whole genome shotgun (WGS) entry which is preliminary data.</text>
</comment>
<proteinExistence type="predicted"/>
<evidence type="ECO:0000313" key="3">
    <source>
        <dbReference type="EMBL" id="KAG9508580.1"/>
    </source>
</evidence>
<evidence type="ECO:0008006" key="5">
    <source>
        <dbReference type="Google" id="ProtNLM"/>
    </source>
</evidence>
<gene>
    <name evidence="3" type="ORF">GZH46_02919</name>
</gene>
<evidence type="ECO:0000256" key="2">
    <source>
        <dbReference type="SAM" id="Phobius"/>
    </source>
</evidence>
<name>A0ABQ7S576_9ACAR</name>
<keyword evidence="2" id="KW-0812">Transmembrane</keyword>
<organism evidence="3 4">
    <name type="scientific">Fragariocoptes setiger</name>
    <dbReference type="NCBI Taxonomy" id="1670756"/>
    <lineage>
        <taxon>Eukaryota</taxon>
        <taxon>Metazoa</taxon>
        <taxon>Ecdysozoa</taxon>
        <taxon>Arthropoda</taxon>
        <taxon>Chelicerata</taxon>
        <taxon>Arachnida</taxon>
        <taxon>Acari</taxon>
        <taxon>Acariformes</taxon>
        <taxon>Trombidiformes</taxon>
        <taxon>Prostigmata</taxon>
        <taxon>Eupodina</taxon>
        <taxon>Eriophyoidea</taxon>
        <taxon>Phytoptidae</taxon>
        <taxon>Fragariocoptes</taxon>
    </lineage>
</organism>